<organism evidence="2 3">
    <name type="scientific">Anas platyrhynchos</name>
    <name type="common">Mallard</name>
    <name type="synonym">Anas boschas</name>
    <dbReference type="NCBI Taxonomy" id="8839"/>
    <lineage>
        <taxon>Eukaryota</taxon>
        <taxon>Metazoa</taxon>
        <taxon>Chordata</taxon>
        <taxon>Craniata</taxon>
        <taxon>Vertebrata</taxon>
        <taxon>Euteleostomi</taxon>
        <taxon>Archelosauria</taxon>
        <taxon>Archosauria</taxon>
        <taxon>Dinosauria</taxon>
        <taxon>Saurischia</taxon>
        <taxon>Theropoda</taxon>
        <taxon>Coelurosauria</taxon>
        <taxon>Aves</taxon>
        <taxon>Neognathae</taxon>
        <taxon>Galloanserae</taxon>
        <taxon>Anseriformes</taxon>
        <taxon>Anatidae</taxon>
        <taxon>Anatinae</taxon>
        <taxon>Anas</taxon>
    </lineage>
</organism>
<proteinExistence type="predicted"/>
<evidence type="ECO:0000313" key="2">
    <source>
        <dbReference type="EMBL" id="EOB00130.1"/>
    </source>
</evidence>
<name>R0LEZ8_ANAPL</name>
<reference evidence="3" key="1">
    <citation type="journal article" date="2013" name="Nat. Genet.">
        <title>The duck genome and transcriptome provide insight into an avian influenza virus reservoir species.</title>
        <authorList>
            <person name="Huang Y."/>
            <person name="Li Y."/>
            <person name="Burt D.W."/>
            <person name="Chen H."/>
            <person name="Zhang Y."/>
            <person name="Qian W."/>
            <person name="Kim H."/>
            <person name="Gan S."/>
            <person name="Zhao Y."/>
            <person name="Li J."/>
            <person name="Yi K."/>
            <person name="Feng H."/>
            <person name="Zhu P."/>
            <person name="Li B."/>
            <person name="Liu Q."/>
            <person name="Fairley S."/>
            <person name="Magor K.E."/>
            <person name="Du Z."/>
            <person name="Hu X."/>
            <person name="Goodman L."/>
            <person name="Tafer H."/>
            <person name="Vignal A."/>
            <person name="Lee T."/>
            <person name="Kim K.W."/>
            <person name="Sheng Z."/>
            <person name="An Y."/>
            <person name="Searle S."/>
            <person name="Herrero J."/>
            <person name="Groenen M.A."/>
            <person name="Crooijmans R.P."/>
            <person name="Faraut T."/>
            <person name="Cai Q."/>
            <person name="Webster R.G."/>
            <person name="Aldridge J.R."/>
            <person name="Warren W.C."/>
            <person name="Bartschat S."/>
            <person name="Kehr S."/>
            <person name="Marz M."/>
            <person name="Stadler P.F."/>
            <person name="Smith J."/>
            <person name="Kraus R.H."/>
            <person name="Zhao Y."/>
            <person name="Ren L."/>
            <person name="Fei J."/>
            <person name="Morisson M."/>
            <person name="Kaiser P."/>
            <person name="Griffin D.K."/>
            <person name="Rao M."/>
            <person name="Pitel F."/>
            <person name="Wang J."/>
            <person name="Li N."/>
        </authorList>
    </citation>
    <scope>NUCLEOTIDE SEQUENCE [LARGE SCALE GENOMIC DNA]</scope>
</reference>
<sequence length="308" mass="33386">MLAGLVRASGELPKLQKRAVGTIHDEFVSQFTDLFPVMNVVGNPKENSKTMRLTSITPGQHQKHYCSLLERASCSLLAPHTWNTLVPVLSSSEGFQALFERVPGQAHAPIAVGVQKASALQGLSSLHRVEDSSAKPKLIAPGLLNLCVNDTMGFPPPPQQMPQGLPRQTCRQTPSFLFPVRVHKDNGWHEGRLRHGIQSIFYLPKCSKNICGLIFSFSQALEFPGPEPPQGTAKGAVAAGAELSASRVPLTKRAKNCSGKLGSTGPEPGKGSRARQAARGNQYGKEVNVLKEKRHFLPDHQDLEGELD</sequence>
<dbReference type="Proteomes" id="UP000296049">
    <property type="component" value="Unassembled WGS sequence"/>
</dbReference>
<evidence type="ECO:0000313" key="3">
    <source>
        <dbReference type="Proteomes" id="UP000296049"/>
    </source>
</evidence>
<feature type="region of interest" description="Disordered" evidence="1">
    <location>
        <begin position="249"/>
        <end position="284"/>
    </location>
</feature>
<protein>
    <submittedName>
        <fullName evidence="2">Uncharacterized protein</fullName>
    </submittedName>
</protein>
<gene>
    <name evidence="2" type="ORF">Anapl_06901</name>
</gene>
<accession>R0LEZ8</accession>
<dbReference type="EMBL" id="KB743228">
    <property type="protein sequence ID" value="EOB00130.1"/>
    <property type="molecule type" value="Genomic_DNA"/>
</dbReference>
<evidence type="ECO:0000256" key="1">
    <source>
        <dbReference type="SAM" id="MobiDB-lite"/>
    </source>
</evidence>
<dbReference type="AlphaFoldDB" id="R0LEZ8"/>
<keyword evidence="3" id="KW-1185">Reference proteome</keyword>